<evidence type="ECO:0000256" key="5">
    <source>
        <dbReference type="SAM" id="MobiDB-lite"/>
    </source>
</evidence>
<keyword evidence="3" id="KW-0597">Phosphoprotein</keyword>
<feature type="compositionally biased region" description="Low complexity" evidence="5">
    <location>
        <begin position="322"/>
        <end position="331"/>
    </location>
</feature>
<reference evidence="7 8" key="1">
    <citation type="journal article" date="2016" name="Nat. Commun.">
        <title>Ectomycorrhizal ecology is imprinted in the genome of the dominant symbiotic fungus Cenococcum geophilum.</title>
        <authorList>
            <consortium name="DOE Joint Genome Institute"/>
            <person name="Peter M."/>
            <person name="Kohler A."/>
            <person name="Ohm R.A."/>
            <person name="Kuo A."/>
            <person name="Krutzmann J."/>
            <person name="Morin E."/>
            <person name="Arend M."/>
            <person name="Barry K.W."/>
            <person name="Binder M."/>
            <person name="Choi C."/>
            <person name="Clum A."/>
            <person name="Copeland A."/>
            <person name="Grisel N."/>
            <person name="Haridas S."/>
            <person name="Kipfer T."/>
            <person name="LaButti K."/>
            <person name="Lindquist E."/>
            <person name="Lipzen A."/>
            <person name="Maire R."/>
            <person name="Meier B."/>
            <person name="Mihaltcheva S."/>
            <person name="Molinier V."/>
            <person name="Murat C."/>
            <person name="Poggeler S."/>
            <person name="Quandt C.A."/>
            <person name="Sperisen C."/>
            <person name="Tritt A."/>
            <person name="Tisserant E."/>
            <person name="Crous P.W."/>
            <person name="Henrissat B."/>
            <person name="Nehls U."/>
            <person name="Egli S."/>
            <person name="Spatafora J.W."/>
            <person name="Grigoriev I.V."/>
            <person name="Martin F.M."/>
        </authorList>
    </citation>
    <scope>NUCLEOTIDE SEQUENCE [LARGE SCALE GENOMIC DNA]</scope>
    <source>
        <strain evidence="7 8">CBS 459.81</strain>
    </source>
</reference>
<protein>
    <recommendedName>
        <fullName evidence="2">Thymocyte nuclear protein 1</fullName>
    </recommendedName>
</protein>
<dbReference type="InterPro" id="IPR015947">
    <property type="entry name" value="PUA-like_sf"/>
</dbReference>
<dbReference type="GO" id="GO:0005634">
    <property type="term" value="C:nucleus"/>
    <property type="evidence" value="ECO:0007669"/>
    <property type="project" value="UniProtKB-SubCell"/>
</dbReference>
<feature type="compositionally biased region" description="Low complexity" evidence="5">
    <location>
        <begin position="353"/>
        <end position="368"/>
    </location>
</feature>
<dbReference type="Proteomes" id="UP000250266">
    <property type="component" value="Unassembled WGS sequence"/>
</dbReference>
<keyword evidence="4" id="KW-0539">Nucleus</keyword>
<dbReference type="InterPro" id="IPR002740">
    <property type="entry name" value="EVE_domain"/>
</dbReference>
<feature type="compositionally biased region" description="Low complexity" evidence="5">
    <location>
        <begin position="159"/>
        <end position="168"/>
    </location>
</feature>
<proteinExistence type="predicted"/>
<dbReference type="Pfam" id="PF01878">
    <property type="entry name" value="EVE"/>
    <property type="match status" value="1"/>
</dbReference>
<evidence type="ECO:0000313" key="8">
    <source>
        <dbReference type="Proteomes" id="UP000250266"/>
    </source>
</evidence>
<dbReference type="PRINTS" id="PR00929">
    <property type="entry name" value="ATHOOK"/>
</dbReference>
<feature type="region of interest" description="Disordered" evidence="5">
    <location>
        <begin position="1"/>
        <end position="60"/>
    </location>
</feature>
<feature type="compositionally biased region" description="Basic and acidic residues" evidence="5">
    <location>
        <begin position="83"/>
        <end position="108"/>
    </location>
</feature>
<gene>
    <name evidence="7" type="ORF">K432DRAFT_439499</name>
</gene>
<organism evidence="7 8">
    <name type="scientific">Lepidopterella palustris CBS 459.81</name>
    <dbReference type="NCBI Taxonomy" id="1314670"/>
    <lineage>
        <taxon>Eukaryota</taxon>
        <taxon>Fungi</taxon>
        <taxon>Dikarya</taxon>
        <taxon>Ascomycota</taxon>
        <taxon>Pezizomycotina</taxon>
        <taxon>Dothideomycetes</taxon>
        <taxon>Pleosporomycetidae</taxon>
        <taxon>Mytilinidiales</taxon>
        <taxon>Argynnaceae</taxon>
        <taxon>Lepidopterella</taxon>
    </lineage>
</organism>
<dbReference type="GO" id="GO:0003677">
    <property type="term" value="F:DNA binding"/>
    <property type="evidence" value="ECO:0007669"/>
    <property type="project" value="InterPro"/>
</dbReference>
<feature type="region of interest" description="Disordered" evidence="5">
    <location>
        <begin position="669"/>
        <end position="733"/>
    </location>
</feature>
<keyword evidence="8" id="KW-1185">Reference proteome</keyword>
<evidence type="ECO:0000313" key="7">
    <source>
        <dbReference type="EMBL" id="OCK85195.1"/>
    </source>
</evidence>
<feature type="region of interest" description="Disordered" evidence="5">
    <location>
        <begin position="631"/>
        <end position="655"/>
    </location>
</feature>
<dbReference type="FunFam" id="3.10.590.10:FF:000003">
    <property type="entry name" value="Thymocyte nuclear protein 1"/>
    <property type="match status" value="1"/>
</dbReference>
<dbReference type="PANTHER" id="PTHR14087:SF7">
    <property type="entry name" value="THYMOCYTE NUCLEAR PROTEIN 1"/>
    <property type="match status" value="1"/>
</dbReference>
<dbReference type="InterPro" id="IPR052181">
    <property type="entry name" value="5hmC_binding"/>
</dbReference>
<dbReference type="InterPro" id="IPR017956">
    <property type="entry name" value="AT_hook_DNA-bd_motif"/>
</dbReference>
<accession>A0A8E2EJJ6</accession>
<dbReference type="AlphaFoldDB" id="A0A8E2EJJ6"/>
<dbReference type="EMBL" id="KV744823">
    <property type="protein sequence ID" value="OCK85195.1"/>
    <property type="molecule type" value="Genomic_DNA"/>
</dbReference>
<comment type="subcellular location">
    <subcellularLocation>
        <location evidence="1">Nucleus</location>
    </subcellularLocation>
</comment>
<dbReference type="PANTHER" id="PTHR14087">
    <property type="entry name" value="THYMOCYTE NUCLEAR PROTEIN 1"/>
    <property type="match status" value="1"/>
</dbReference>
<evidence type="ECO:0000256" key="2">
    <source>
        <dbReference type="ARBA" id="ARBA00014654"/>
    </source>
</evidence>
<evidence type="ECO:0000256" key="3">
    <source>
        <dbReference type="ARBA" id="ARBA00022553"/>
    </source>
</evidence>
<dbReference type="SMART" id="SM00384">
    <property type="entry name" value="AT_hook"/>
    <property type="match status" value="9"/>
</dbReference>
<dbReference type="SUPFAM" id="SSF88697">
    <property type="entry name" value="PUA domain-like"/>
    <property type="match status" value="1"/>
</dbReference>
<feature type="region of interest" description="Disordered" evidence="5">
    <location>
        <begin position="72"/>
        <end position="368"/>
    </location>
</feature>
<dbReference type="InterPro" id="IPR047197">
    <property type="entry name" value="THYN1-like_EVE"/>
</dbReference>
<dbReference type="Gene3D" id="3.10.590.10">
    <property type="entry name" value="ph1033 like domains"/>
    <property type="match status" value="1"/>
</dbReference>
<evidence type="ECO:0000259" key="6">
    <source>
        <dbReference type="Pfam" id="PF01878"/>
    </source>
</evidence>
<dbReference type="OrthoDB" id="41445at2759"/>
<feature type="compositionally biased region" description="Polar residues" evidence="5">
    <location>
        <begin position="696"/>
        <end position="713"/>
    </location>
</feature>
<feature type="compositionally biased region" description="Polar residues" evidence="5">
    <location>
        <begin position="631"/>
        <end position="640"/>
    </location>
</feature>
<name>A0A8E2EJJ6_9PEZI</name>
<sequence>MPPKKTKAAAAAPTPTRAERGRAAPPPATEEPPAKNGNIIKASKEKLDAPSKRRGRPPVNALAEAEAAQQLTKELANATGNESPKKRGRDATKIEETAAEKIITEASKRRGRPSKASTDVIADEKPDAAKKTVRGTAVAGAEEESAETTEAPPKRRGRPAANNRAAPAEIEGPTEAPPKRRGRPAAVTKVMPAEAPIDTAPKRRGRPAATKPNAQPKVTEDAPKRRGRPAAAKVEELGAADEPSSTRRKGRGPAKAKQAEPEQQTEATASRRGRPPKAESAAKPVSTKAPKPVAGKKRGRPPAEDAEVIPPTKKARGKAVIKPSSAAPAGGKPRGRPKGATNKPKTDASKVLKAPSTKKADKAAATPATATAIDADGNRYWLMKAEPESRIDEKTGRDVKFSIDDLIAAEKHEPWDGVRNHAAKNNMMAMKQGDLAFFYHSNCKVPGIAGVIEIAQEATIDESAFDDKHPYFDPKSSRENPKWFNVHVAPKQKFRELITLKTLQSHAAAGGPLESMELVKQGRLSVQKVKKSEWDFIMGLAGQEAPTAGTTSIEEAAEEDEQMEDADAESGADKRINTEIEAAMDAELNDADVEGDHVPIDEPQSEPMSLFDRITKPIVSAANAMTGGSISTSIEVTTPPDQIEPEEPSSSIANGDSILLNGKLRAQSVQPPNGFASMHPAEASSRPASRGFSVPPTASTKRSSRPASRTGSRAGSRAPSVGPRSRRSVSRGLSGMATVAPTMSYTEMNTMEVEMNGQGMEAVVEEVVGAIEREGFDDRMDVLDFDVDY</sequence>
<evidence type="ECO:0000256" key="1">
    <source>
        <dbReference type="ARBA" id="ARBA00004123"/>
    </source>
</evidence>
<feature type="domain" description="EVE" evidence="6">
    <location>
        <begin position="379"/>
        <end position="539"/>
    </location>
</feature>
<evidence type="ECO:0000256" key="4">
    <source>
        <dbReference type="ARBA" id="ARBA00023242"/>
    </source>
</evidence>
<feature type="compositionally biased region" description="Basic and acidic residues" evidence="5">
    <location>
        <begin position="42"/>
        <end position="51"/>
    </location>
</feature>
<dbReference type="CDD" id="cd21133">
    <property type="entry name" value="EVE"/>
    <property type="match status" value="1"/>
</dbReference>